<dbReference type="EMBL" id="CP045119">
    <property type="protein sequence ID" value="QIN82803.1"/>
    <property type="molecule type" value="Genomic_DNA"/>
</dbReference>
<sequence>MTSIRGADYGRRSDVIGPDKQPDLWEYKEHTGLKHAILSNYLKRWISILGRPRAGKPKTMHFVDSYAGRARYKSGELGSPILSMEVGEELHRHFNGAFFLECHNVERDAFNFASLRWEVEVAKQDFPSVGVRNYQGSFEDRAGEIFSNIGAGEPALVFLDPFGYQSIDMPLKMLDRRRNEVFITFMSSFVNRFLTDPSKAAVMDRIFGTPRWRELRGVPNRQERLVRLYCEQIQIMAREKLGVDEVLVYPIDVDFEGRDADIYHLVHVSQHEAARKAMEEAVWSANVLKDAQLSLPLPDAAVEDLILEELGGGRTLQALPLAKKVWLRHFTATWRDDVRGAVKALEQRGEVIVTPNDPSKKRKVGSLAKEKDWVELRGGGQPRLV</sequence>
<protein>
    <submittedName>
        <fullName evidence="1">Three-Cys-motif partner protein TcmP</fullName>
    </submittedName>
</protein>
<dbReference type="AlphaFoldDB" id="A0A6G8Q8M7"/>
<name>A0A6G8Q8M7_9ACTN</name>
<gene>
    <name evidence="1" type="primary">tcmP</name>
    <name evidence="1" type="ORF">GBA63_09175</name>
</gene>
<keyword evidence="2" id="KW-1185">Reference proteome</keyword>
<reference evidence="1 2" key="1">
    <citation type="submission" date="2019-10" db="EMBL/GenBank/DDBJ databases">
        <title>Rubrobacter sp nov SCSIO 52090 isolated from a deep-sea sediment in the South China Sea.</title>
        <authorList>
            <person name="Chen R.W."/>
        </authorList>
    </citation>
    <scope>NUCLEOTIDE SEQUENCE [LARGE SCALE GENOMIC DNA]</scope>
    <source>
        <strain evidence="1 2">SCSIO 52909</strain>
    </source>
</reference>
<dbReference type="InterPro" id="IPR031009">
    <property type="entry name" value="Tcm_partner"/>
</dbReference>
<evidence type="ECO:0000313" key="1">
    <source>
        <dbReference type="EMBL" id="QIN82803.1"/>
    </source>
</evidence>
<dbReference type="KEGG" id="rub:GBA63_09175"/>
<proteinExistence type="predicted"/>
<organism evidence="1 2">
    <name type="scientific">Rubrobacter tropicus</name>
    <dbReference type="NCBI Taxonomy" id="2653851"/>
    <lineage>
        <taxon>Bacteria</taxon>
        <taxon>Bacillati</taxon>
        <taxon>Actinomycetota</taxon>
        <taxon>Rubrobacteria</taxon>
        <taxon>Rubrobacterales</taxon>
        <taxon>Rubrobacteraceae</taxon>
        <taxon>Rubrobacter</taxon>
    </lineage>
</organism>
<dbReference type="NCBIfam" id="TIGR04474">
    <property type="entry name" value="tcm_partner"/>
    <property type="match status" value="1"/>
</dbReference>
<accession>A0A6G8Q8M7</accession>
<evidence type="ECO:0000313" key="2">
    <source>
        <dbReference type="Proteomes" id="UP000501452"/>
    </source>
</evidence>
<dbReference type="Proteomes" id="UP000501452">
    <property type="component" value="Chromosome"/>
</dbReference>